<accession>A0ABT0YN30</accession>
<keyword evidence="3" id="KW-1185">Reference proteome</keyword>
<dbReference type="PANTHER" id="PTHR42923:SF47">
    <property type="entry name" value="BLR3003 PROTEIN"/>
    <property type="match status" value="1"/>
</dbReference>
<sequence>MAKRLAVIGGGWAGCAAAVQAVDEGHDVVLFEMAEQLGGRARRVDVEGFPLDNGQHILIGACTEALRLMRLVGVRTTLDMLRTPLQLIFADGSGFFVEPGAPRSSLTRGVLRHADWSFSEKLSLLRAGAAWMATGFRCPPEWTVDRLCGSLAPRVRAELLDPLCVATLNTLPGEASAAVFLRVLKDGVFSAAGASDLLLPRTNLSTLFPEAAADWLLQAGATVRLSCRVDRVESEGVAWRVDGERYDAVVLAACAPEAARLAQRVAPDWAACAAALRFEPVITVYMRGDGARLPVPMLALHAGAEAPARFVFDHGQLDGPLGLLAFVVSAASPWAERGLDATAQAVLQQAERELGRLYRPPLRLVRTMLEARAALRCTPQLQRPGASIAQGLWAAGDYIEGPYPATLEGAVRSGVHAARLVLA</sequence>
<dbReference type="GO" id="GO:0016491">
    <property type="term" value="F:oxidoreductase activity"/>
    <property type="evidence" value="ECO:0007669"/>
    <property type="project" value="UniProtKB-KW"/>
</dbReference>
<organism evidence="2 3">
    <name type="scientific">Caldimonas mangrovi</name>
    <dbReference type="NCBI Taxonomy" id="2944811"/>
    <lineage>
        <taxon>Bacteria</taxon>
        <taxon>Pseudomonadati</taxon>
        <taxon>Pseudomonadota</taxon>
        <taxon>Betaproteobacteria</taxon>
        <taxon>Burkholderiales</taxon>
        <taxon>Sphaerotilaceae</taxon>
        <taxon>Caldimonas</taxon>
    </lineage>
</organism>
<dbReference type="InterPro" id="IPR050464">
    <property type="entry name" value="Zeta_carotene_desat/Oxidored"/>
</dbReference>
<reference evidence="2" key="1">
    <citation type="submission" date="2022-05" db="EMBL/GenBank/DDBJ databases">
        <title>Schlegelella sp. nov., isolated from mangrove soil.</title>
        <authorList>
            <person name="Liu Y."/>
            <person name="Ge X."/>
            <person name="Liu W."/>
        </authorList>
    </citation>
    <scope>NUCLEOTIDE SEQUENCE</scope>
    <source>
        <strain evidence="2">S2-27</strain>
    </source>
</reference>
<dbReference type="PROSITE" id="PS51257">
    <property type="entry name" value="PROKAR_LIPOPROTEIN"/>
    <property type="match status" value="1"/>
</dbReference>
<dbReference type="InterPro" id="IPR017830">
    <property type="entry name" value="SQase_HpnE"/>
</dbReference>
<dbReference type="EMBL" id="JAMKFE010000005">
    <property type="protein sequence ID" value="MCM5679789.1"/>
    <property type="molecule type" value="Genomic_DNA"/>
</dbReference>
<dbReference type="Proteomes" id="UP001165541">
    <property type="component" value="Unassembled WGS sequence"/>
</dbReference>
<comment type="caution">
    <text evidence="2">The sequence shown here is derived from an EMBL/GenBank/DDBJ whole genome shotgun (WGS) entry which is preliminary data.</text>
</comment>
<evidence type="ECO:0000259" key="1">
    <source>
        <dbReference type="Pfam" id="PF01593"/>
    </source>
</evidence>
<dbReference type="Pfam" id="PF01593">
    <property type="entry name" value="Amino_oxidase"/>
    <property type="match status" value="1"/>
</dbReference>
<proteinExistence type="predicted"/>
<name>A0ABT0YN30_9BURK</name>
<dbReference type="InterPro" id="IPR002937">
    <property type="entry name" value="Amino_oxidase"/>
</dbReference>
<dbReference type="InterPro" id="IPR036188">
    <property type="entry name" value="FAD/NAD-bd_sf"/>
</dbReference>
<evidence type="ECO:0000313" key="2">
    <source>
        <dbReference type="EMBL" id="MCM5679789.1"/>
    </source>
</evidence>
<feature type="domain" description="Amine oxidase" evidence="1">
    <location>
        <begin position="13"/>
        <end position="422"/>
    </location>
</feature>
<keyword evidence="2" id="KW-0560">Oxidoreductase</keyword>
<dbReference type="Gene3D" id="1.10.405.20">
    <property type="match status" value="1"/>
</dbReference>
<protein>
    <submittedName>
        <fullName evidence="2">Hydroxysqualene dehydroxylase HpnE</fullName>
        <ecNumber evidence="2">1.17.8.1</ecNumber>
    </submittedName>
</protein>
<dbReference type="EC" id="1.17.8.1" evidence="2"/>
<dbReference type="Gene3D" id="3.50.50.60">
    <property type="entry name" value="FAD/NAD(P)-binding domain"/>
    <property type="match status" value="2"/>
</dbReference>
<dbReference type="SUPFAM" id="SSF51905">
    <property type="entry name" value="FAD/NAD(P)-binding domain"/>
    <property type="match status" value="1"/>
</dbReference>
<dbReference type="NCBIfam" id="TIGR03467">
    <property type="entry name" value="HpnE"/>
    <property type="match status" value="1"/>
</dbReference>
<dbReference type="Gene3D" id="3.90.660.10">
    <property type="match status" value="1"/>
</dbReference>
<evidence type="ECO:0000313" key="3">
    <source>
        <dbReference type="Proteomes" id="UP001165541"/>
    </source>
</evidence>
<gene>
    <name evidence="2" type="primary">hpnE</name>
    <name evidence="2" type="ORF">M8A51_09595</name>
</gene>
<dbReference type="PANTHER" id="PTHR42923">
    <property type="entry name" value="PROTOPORPHYRINOGEN OXIDASE"/>
    <property type="match status" value="1"/>
</dbReference>
<dbReference type="RefSeq" id="WP_251778002.1">
    <property type="nucleotide sequence ID" value="NZ_JAMKFE010000005.1"/>
</dbReference>